<evidence type="ECO:0000313" key="5">
    <source>
        <dbReference type="EMBL" id="ASD26229.1"/>
    </source>
</evidence>
<keyword evidence="5" id="KW-0456">Lyase</keyword>
<gene>
    <name evidence="5" type="ORF">CD943_04590</name>
</gene>
<reference evidence="5 6" key="2">
    <citation type="submission" date="2017-06" db="EMBL/GenBank/DDBJ databases">
        <authorList>
            <person name="Kim H.J."/>
            <person name="Triplett B.A."/>
        </authorList>
    </citation>
    <scope>NUCLEOTIDE SEQUENCE [LARGE SCALE GENOMIC DNA]</scope>
    <source>
        <strain evidence="5 6">BZC3</strain>
    </source>
</reference>
<dbReference type="GO" id="GO:0030170">
    <property type="term" value="F:pyridoxal phosphate binding"/>
    <property type="evidence" value="ECO:0007669"/>
    <property type="project" value="InterPro"/>
</dbReference>
<dbReference type="InterPro" id="IPR000277">
    <property type="entry name" value="Cys/Met-Metab_PyrdxlP-dep_enz"/>
</dbReference>
<accession>A0A1Z3LVQ7</accession>
<evidence type="ECO:0000256" key="3">
    <source>
        <dbReference type="PIRSR" id="PIRSR001434-2"/>
    </source>
</evidence>
<dbReference type="FunFam" id="3.40.640.10:FF:000046">
    <property type="entry name" value="Cystathionine gamma-lyase"/>
    <property type="match status" value="1"/>
</dbReference>
<evidence type="ECO:0000256" key="1">
    <source>
        <dbReference type="ARBA" id="ARBA00001933"/>
    </source>
</evidence>
<proteinExistence type="inferred from homology"/>
<comment type="similarity">
    <text evidence="4">Belongs to the trans-sulfuration enzymes family.</text>
</comment>
<dbReference type="RefSeq" id="WP_088410258.1">
    <property type="nucleotide sequence ID" value="NZ_CP021995.1"/>
</dbReference>
<evidence type="ECO:0000256" key="4">
    <source>
        <dbReference type="RuleBase" id="RU362118"/>
    </source>
</evidence>
<dbReference type="EMBL" id="CP021995">
    <property type="protein sequence ID" value="ASD26229.1"/>
    <property type="molecule type" value="Genomic_DNA"/>
</dbReference>
<dbReference type="GO" id="GO:0018826">
    <property type="term" value="F:methionine gamma-lyase activity"/>
    <property type="evidence" value="ECO:0007669"/>
    <property type="project" value="UniProtKB-EC"/>
</dbReference>
<evidence type="ECO:0000313" key="6">
    <source>
        <dbReference type="Proteomes" id="UP000197024"/>
    </source>
</evidence>
<protein>
    <submittedName>
        <fullName evidence="5">Methionine gamma-lyase</fullName>
        <ecNumber evidence="5">4.4.1.11</ecNumber>
    </submittedName>
</protein>
<dbReference type="AlphaFoldDB" id="A0A1Z3LVQ7"/>
<dbReference type="Proteomes" id="UP000197024">
    <property type="component" value="Chromosome"/>
</dbReference>
<keyword evidence="2 3" id="KW-0663">Pyridoxal phosphate</keyword>
<dbReference type="PANTHER" id="PTHR11808:SF85">
    <property type="entry name" value="CYSTATHIONINE GAMMA-LYASE-RELATED"/>
    <property type="match status" value="1"/>
</dbReference>
<dbReference type="GO" id="GO:0004123">
    <property type="term" value="F:cystathionine gamma-lyase activity"/>
    <property type="evidence" value="ECO:0007669"/>
    <property type="project" value="TreeGrafter"/>
</dbReference>
<dbReference type="GO" id="GO:0019346">
    <property type="term" value="P:transsulfuration"/>
    <property type="evidence" value="ECO:0007669"/>
    <property type="project" value="InterPro"/>
</dbReference>
<comment type="cofactor">
    <cofactor evidence="1 4">
        <name>pyridoxal 5'-phosphate</name>
        <dbReference type="ChEBI" id="CHEBI:597326"/>
    </cofactor>
</comment>
<dbReference type="GO" id="GO:0019343">
    <property type="term" value="P:cysteine biosynthetic process via cystathionine"/>
    <property type="evidence" value="ECO:0007669"/>
    <property type="project" value="TreeGrafter"/>
</dbReference>
<dbReference type="EC" id="4.4.1.11" evidence="5"/>
<sequence length="383" mass="40394">MTPDTYLARFTVDFPDSRPLAPVPFLTSAFTFADADAFDTAAGTPRVPDFYTRYGNPTVRAFEDAIARIENAEAALSAPSGMAAFANLLATVVKPGGRVVAQEALYAGSNALLQELSASGAITCDRFDGTSRQSLETALASPADLLVLETPANPMLEIVDLKHAAAVARSAGALSVVDNTIATPLNQRPLDFGCDLVLHSATKALSGHGDCTAGVVAGSWALIERLWRRAHMAGVFLDPFSAWLAIRGMKTLGLRVARQNATALELARRLEARRSVLSVRYPGLPSDPGHEIALRQMDGFGGVISFDTDGTAAKAECVLARLEGIRRSASFGGTTTLAVHPGAMWAGLSRSPHSSPPAPGLVRLGVGLEDVETLWSDLDRALS</sequence>
<dbReference type="InterPro" id="IPR015422">
    <property type="entry name" value="PyrdxlP-dep_Trfase_small"/>
</dbReference>
<dbReference type="Pfam" id="PF01053">
    <property type="entry name" value="Cys_Met_Meta_PP"/>
    <property type="match status" value="1"/>
</dbReference>
<name>A0A1Z3LVQ7_BREDI</name>
<dbReference type="Gene3D" id="3.40.640.10">
    <property type="entry name" value="Type I PLP-dependent aspartate aminotransferase-like (Major domain)"/>
    <property type="match status" value="1"/>
</dbReference>
<reference evidence="5 6" key="1">
    <citation type="submission" date="2017-06" db="EMBL/GenBank/DDBJ databases">
        <title>Biodegradation of gentamicin by bacterial consortia AMQD4 in synthetic medium and raw gentamicin sewage.</title>
        <authorList>
            <person name="Chang H."/>
            <person name="Feng Y."/>
            <person name="Li Z."/>
            <person name="Xue J."/>
            <person name="Cheng D."/>
        </authorList>
    </citation>
    <scope>NUCLEOTIDE SEQUENCE [LARGE SCALE GENOMIC DNA]</scope>
    <source>
        <strain evidence="5 6">BZC3</strain>
    </source>
</reference>
<dbReference type="InterPro" id="IPR015424">
    <property type="entry name" value="PyrdxlP-dep_Trfase"/>
</dbReference>
<dbReference type="Gene3D" id="3.90.1150.10">
    <property type="entry name" value="Aspartate Aminotransferase, domain 1"/>
    <property type="match status" value="1"/>
</dbReference>
<dbReference type="PIRSF" id="PIRSF001434">
    <property type="entry name" value="CGS"/>
    <property type="match status" value="1"/>
</dbReference>
<feature type="modified residue" description="N6-(pyridoxal phosphate)lysine" evidence="3">
    <location>
        <position position="203"/>
    </location>
</feature>
<dbReference type="GO" id="GO:0005737">
    <property type="term" value="C:cytoplasm"/>
    <property type="evidence" value="ECO:0007669"/>
    <property type="project" value="TreeGrafter"/>
</dbReference>
<organism evidence="5 6">
    <name type="scientific">Brevundimonas diminuta</name>
    <name type="common">Pseudomonas diminuta</name>
    <dbReference type="NCBI Taxonomy" id="293"/>
    <lineage>
        <taxon>Bacteria</taxon>
        <taxon>Pseudomonadati</taxon>
        <taxon>Pseudomonadota</taxon>
        <taxon>Alphaproteobacteria</taxon>
        <taxon>Caulobacterales</taxon>
        <taxon>Caulobacteraceae</taxon>
        <taxon>Brevundimonas</taxon>
    </lineage>
</organism>
<dbReference type="PANTHER" id="PTHR11808">
    <property type="entry name" value="TRANS-SULFURATION ENZYME FAMILY MEMBER"/>
    <property type="match status" value="1"/>
</dbReference>
<evidence type="ECO:0000256" key="2">
    <source>
        <dbReference type="ARBA" id="ARBA00022898"/>
    </source>
</evidence>
<dbReference type="InterPro" id="IPR015421">
    <property type="entry name" value="PyrdxlP-dep_Trfase_major"/>
</dbReference>
<dbReference type="SUPFAM" id="SSF53383">
    <property type="entry name" value="PLP-dependent transferases"/>
    <property type="match status" value="1"/>
</dbReference>